<name>A0A2G2WBU8_CAPBA</name>
<sequence length="160" mass="18165">MSEKRVDKSEAMESIGGEGKSKSTADDEEKELILPGFRFHPTDEELLGFYLRRKVENKRIKLDLIKEVDIYKHDPWDLPHNIYNTSGFGPLQNFLDFGLSGLGTTQGYHSYPWIRVWGWLDGSLVCWAVSSRGSVKRSFVKYRIQPGLGVDPTGNSLANK</sequence>
<evidence type="ECO:0000313" key="7">
    <source>
        <dbReference type="EMBL" id="PHT42708.1"/>
    </source>
</evidence>
<feature type="domain" description="NAC" evidence="6">
    <location>
        <begin position="33"/>
        <end position="160"/>
    </location>
</feature>
<gene>
    <name evidence="7" type="ORF">CQW23_16733</name>
</gene>
<dbReference type="EMBL" id="MLFT02000007">
    <property type="protein sequence ID" value="PHT42708.1"/>
    <property type="molecule type" value="Genomic_DNA"/>
</dbReference>
<dbReference type="OrthoDB" id="730183at2759"/>
<dbReference type="PANTHER" id="PTHR31744:SF107">
    <property type="entry name" value="TRANSCRIPTION FACTOR JUNGBRUNNEN 1-LIKE"/>
    <property type="match status" value="1"/>
</dbReference>
<dbReference type="InterPro" id="IPR036093">
    <property type="entry name" value="NAC_dom_sf"/>
</dbReference>
<keyword evidence="1" id="KW-0805">Transcription regulation</keyword>
<dbReference type="PANTHER" id="PTHR31744">
    <property type="entry name" value="PROTEIN CUP-SHAPED COTYLEDON 2-RELATED"/>
    <property type="match status" value="1"/>
</dbReference>
<comment type="caution">
    <text evidence="7">The sequence shown here is derived from an EMBL/GenBank/DDBJ whole genome shotgun (WGS) entry which is preliminary data.</text>
</comment>
<accession>A0A2G2WBU8</accession>
<organism evidence="7 8">
    <name type="scientific">Capsicum baccatum</name>
    <name type="common">Peruvian pepper</name>
    <dbReference type="NCBI Taxonomy" id="33114"/>
    <lineage>
        <taxon>Eukaryota</taxon>
        <taxon>Viridiplantae</taxon>
        <taxon>Streptophyta</taxon>
        <taxon>Embryophyta</taxon>
        <taxon>Tracheophyta</taxon>
        <taxon>Spermatophyta</taxon>
        <taxon>Magnoliopsida</taxon>
        <taxon>eudicotyledons</taxon>
        <taxon>Gunneridae</taxon>
        <taxon>Pentapetalae</taxon>
        <taxon>asterids</taxon>
        <taxon>lamiids</taxon>
        <taxon>Solanales</taxon>
        <taxon>Solanaceae</taxon>
        <taxon>Solanoideae</taxon>
        <taxon>Capsiceae</taxon>
        <taxon>Capsicum</taxon>
    </lineage>
</organism>
<dbReference type="GO" id="GO:0006355">
    <property type="term" value="P:regulation of DNA-templated transcription"/>
    <property type="evidence" value="ECO:0007669"/>
    <property type="project" value="InterPro"/>
</dbReference>
<dbReference type="Gene3D" id="2.170.150.80">
    <property type="entry name" value="NAC domain"/>
    <property type="match status" value="1"/>
</dbReference>
<keyword evidence="8" id="KW-1185">Reference proteome</keyword>
<dbReference type="STRING" id="33114.A0A2G2WBU8"/>
<evidence type="ECO:0000256" key="3">
    <source>
        <dbReference type="ARBA" id="ARBA00023163"/>
    </source>
</evidence>
<dbReference type="PROSITE" id="PS51005">
    <property type="entry name" value="NAC"/>
    <property type="match status" value="1"/>
</dbReference>
<dbReference type="GO" id="GO:0003677">
    <property type="term" value="F:DNA binding"/>
    <property type="evidence" value="ECO:0007669"/>
    <property type="project" value="UniProtKB-KW"/>
</dbReference>
<evidence type="ECO:0000313" key="8">
    <source>
        <dbReference type="Proteomes" id="UP000224567"/>
    </source>
</evidence>
<dbReference type="AlphaFoldDB" id="A0A2G2WBU8"/>
<reference evidence="7 8" key="1">
    <citation type="journal article" date="2017" name="Genome Biol.">
        <title>New reference genome sequences of hot pepper reveal the massive evolution of plant disease-resistance genes by retroduplication.</title>
        <authorList>
            <person name="Kim S."/>
            <person name="Park J."/>
            <person name="Yeom S.I."/>
            <person name="Kim Y.M."/>
            <person name="Seo E."/>
            <person name="Kim K.T."/>
            <person name="Kim M.S."/>
            <person name="Lee J.M."/>
            <person name="Cheong K."/>
            <person name="Shin H.S."/>
            <person name="Kim S.B."/>
            <person name="Han K."/>
            <person name="Lee J."/>
            <person name="Park M."/>
            <person name="Lee H.A."/>
            <person name="Lee H.Y."/>
            <person name="Lee Y."/>
            <person name="Oh S."/>
            <person name="Lee J.H."/>
            <person name="Choi E."/>
            <person name="Choi E."/>
            <person name="Lee S.E."/>
            <person name="Jeon J."/>
            <person name="Kim H."/>
            <person name="Choi G."/>
            <person name="Song H."/>
            <person name="Lee J."/>
            <person name="Lee S.C."/>
            <person name="Kwon J.K."/>
            <person name="Lee H.Y."/>
            <person name="Koo N."/>
            <person name="Hong Y."/>
            <person name="Kim R.W."/>
            <person name="Kang W.H."/>
            <person name="Huh J.H."/>
            <person name="Kang B.C."/>
            <person name="Yang T.J."/>
            <person name="Lee Y.H."/>
            <person name="Bennetzen J.L."/>
            <person name="Choi D."/>
        </authorList>
    </citation>
    <scope>NUCLEOTIDE SEQUENCE [LARGE SCALE GENOMIC DNA]</scope>
    <source>
        <strain evidence="8">cv. PBC81</strain>
    </source>
</reference>
<keyword evidence="3" id="KW-0804">Transcription</keyword>
<dbReference type="SUPFAM" id="SSF101941">
    <property type="entry name" value="NAC domain"/>
    <property type="match status" value="1"/>
</dbReference>
<feature type="compositionally biased region" description="Basic and acidic residues" evidence="5">
    <location>
        <begin position="1"/>
        <end position="11"/>
    </location>
</feature>
<evidence type="ECO:0000256" key="2">
    <source>
        <dbReference type="ARBA" id="ARBA00023125"/>
    </source>
</evidence>
<evidence type="ECO:0000256" key="1">
    <source>
        <dbReference type="ARBA" id="ARBA00023015"/>
    </source>
</evidence>
<dbReference type="Proteomes" id="UP000224567">
    <property type="component" value="Unassembled WGS sequence"/>
</dbReference>
<evidence type="ECO:0000256" key="4">
    <source>
        <dbReference type="ARBA" id="ARBA00023242"/>
    </source>
</evidence>
<reference evidence="8" key="2">
    <citation type="journal article" date="2017" name="J. Anim. Genet.">
        <title>Multiple reference genome sequences of hot pepper reveal the massive evolution of plant disease resistance genes by retroduplication.</title>
        <authorList>
            <person name="Kim S."/>
            <person name="Park J."/>
            <person name="Yeom S.-I."/>
            <person name="Kim Y.-M."/>
            <person name="Seo E."/>
            <person name="Kim K.-T."/>
            <person name="Kim M.-S."/>
            <person name="Lee J.M."/>
            <person name="Cheong K."/>
            <person name="Shin H.-S."/>
            <person name="Kim S.-B."/>
            <person name="Han K."/>
            <person name="Lee J."/>
            <person name="Park M."/>
            <person name="Lee H.-A."/>
            <person name="Lee H.-Y."/>
            <person name="Lee Y."/>
            <person name="Oh S."/>
            <person name="Lee J.H."/>
            <person name="Choi E."/>
            <person name="Choi E."/>
            <person name="Lee S.E."/>
            <person name="Jeon J."/>
            <person name="Kim H."/>
            <person name="Choi G."/>
            <person name="Song H."/>
            <person name="Lee J."/>
            <person name="Lee S.-C."/>
            <person name="Kwon J.-K."/>
            <person name="Lee H.-Y."/>
            <person name="Koo N."/>
            <person name="Hong Y."/>
            <person name="Kim R.W."/>
            <person name="Kang W.-H."/>
            <person name="Huh J.H."/>
            <person name="Kang B.-C."/>
            <person name="Yang T.-J."/>
            <person name="Lee Y.-H."/>
            <person name="Bennetzen J.L."/>
            <person name="Choi D."/>
        </authorList>
    </citation>
    <scope>NUCLEOTIDE SEQUENCE [LARGE SCALE GENOMIC DNA]</scope>
    <source>
        <strain evidence="8">cv. PBC81</strain>
    </source>
</reference>
<proteinExistence type="predicted"/>
<protein>
    <submittedName>
        <fullName evidence="7">NAC domain-containing protein 94</fullName>
    </submittedName>
</protein>
<dbReference type="InterPro" id="IPR003441">
    <property type="entry name" value="NAC-dom"/>
</dbReference>
<keyword evidence="2" id="KW-0238">DNA-binding</keyword>
<evidence type="ECO:0000259" key="6">
    <source>
        <dbReference type="PROSITE" id="PS51005"/>
    </source>
</evidence>
<feature type="region of interest" description="Disordered" evidence="5">
    <location>
        <begin position="1"/>
        <end position="28"/>
    </location>
</feature>
<evidence type="ECO:0000256" key="5">
    <source>
        <dbReference type="SAM" id="MobiDB-lite"/>
    </source>
</evidence>
<keyword evidence="4" id="KW-0539">Nucleus</keyword>
<dbReference type="Pfam" id="PF02365">
    <property type="entry name" value="NAM"/>
    <property type="match status" value="1"/>
</dbReference>